<dbReference type="GO" id="GO:0003677">
    <property type="term" value="F:DNA binding"/>
    <property type="evidence" value="ECO:0007669"/>
    <property type="project" value="InterPro"/>
</dbReference>
<keyword evidence="2" id="KW-0805">Transcription regulation</keyword>
<dbReference type="InterPro" id="IPR013324">
    <property type="entry name" value="RNA_pol_sigma_r3/r4-like"/>
</dbReference>
<evidence type="ECO:0000256" key="1">
    <source>
        <dbReference type="ARBA" id="ARBA00010641"/>
    </source>
</evidence>
<dbReference type="Gene3D" id="1.10.1740.10">
    <property type="match status" value="1"/>
</dbReference>
<evidence type="ECO:0000313" key="8">
    <source>
        <dbReference type="Proteomes" id="UP000070250"/>
    </source>
</evidence>
<dbReference type="AlphaFoldDB" id="A0A127FE61"/>
<dbReference type="Gene3D" id="1.10.10.10">
    <property type="entry name" value="Winged helix-like DNA-binding domain superfamily/Winged helix DNA-binding domain"/>
    <property type="match status" value="1"/>
</dbReference>
<evidence type="ECO:0000256" key="4">
    <source>
        <dbReference type="ARBA" id="ARBA00023163"/>
    </source>
</evidence>
<dbReference type="InterPro" id="IPR013249">
    <property type="entry name" value="RNA_pol_sigma70_r4_t2"/>
</dbReference>
<dbReference type="SUPFAM" id="SSF88946">
    <property type="entry name" value="Sigma2 domain of RNA polymerase sigma factors"/>
    <property type="match status" value="1"/>
</dbReference>
<dbReference type="Pfam" id="PF04542">
    <property type="entry name" value="Sigma70_r2"/>
    <property type="match status" value="1"/>
</dbReference>
<dbReference type="STRING" id="465721.ACG33_13210"/>
<reference evidence="7 8" key="1">
    <citation type="submission" date="2015-06" db="EMBL/GenBank/DDBJ databases">
        <title>A Comprehensive Approach to Explore the Metabolic and Phylogenetic Diversity of Bacterial Steroid Degradation in the Environment: Testosterone as an Example.</title>
        <authorList>
            <person name="Yang F.-C."/>
            <person name="Chen Y.-L."/>
            <person name="Yu C.-P."/>
            <person name="Tang S.-L."/>
            <person name="Wang P.-H."/>
            <person name="Ismail W."/>
            <person name="Wang C.-H."/>
            <person name="Yang C.-Y."/>
            <person name="Chiang Y.-R."/>
        </authorList>
    </citation>
    <scope>NUCLEOTIDE SEQUENCE [LARGE SCALE GENOMIC DNA]</scope>
    <source>
        <strain evidence="7 8">DSM 18526</strain>
    </source>
</reference>
<dbReference type="KEGG" id="sdf:ACG33_13210"/>
<dbReference type="InterPro" id="IPR036388">
    <property type="entry name" value="WH-like_DNA-bd_sf"/>
</dbReference>
<dbReference type="InterPro" id="IPR007627">
    <property type="entry name" value="RNA_pol_sigma70_r2"/>
</dbReference>
<dbReference type="EMBL" id="CP011971">
    <property type="protein sequence ID" value="AMN48038.1"/>
    <property type="molecule type" value="Genomic_DNA"/>
</dbReference>
<keyword evidence="3" id="KW-0731">Sigma factor</keyword>
<evidence type="ECO:0000259" key="6">
    <source>
        <dbReference type="Pfam" id="PF08281"/>
    </source>
</evidence>
<sequence>MKKITEADAELIALMLKGDEIAFRRFFETYFPRLYRFAAPRLGGDSDAAKEVVQATLIKAMRNLENYRGEAAVFSWLCQICRRQIIDHVRTHRRHLSRLALVEDSDEMQRVLEAIAAPCDDEPLHGYSADETRRIVQSVLDKLPNRYGDVLEWKYIEGRSVEEIAALLGVGQIAVQSMLARARVAFRSVLETVFGMAANDVLSGMRGH</sequence>
<dbReference type="GO" id="GO:0006352">
    <property type="term" value="P:DNA-templated transcription initiation"/>
    <property type="evidence" value="ECO:0007669"/>
    <property type="project" value="InterPro"/>
</dbReference>
<keyword evidence="4" id="KW-0804">Transcription</keyword>
<dbReference type="NCBIfam" id="TIGR02937">
    <property type="entry name" value="sigma70-ECF"/>
    <property type="match status" value="1"/>
</dbReference>
<dbReference type="InterPro" id="IPR039425">
    <property type="entry name" value="RNA_pol_sigma-70-like"/>
</dbReference>
<proteinExistence type="inferred from homology"/>
<feature type="domain" description="RNA polymerase sigma-70 region 2" evidence="5">
    <location>
        <begin position="27"/>
        <end position="94"/>
    </location>
</feature>
<gene>
    <name evidence="7" type="ORF">ACG33_13210</name>
</gene>
<evidence type="ECO:0000256" key="2">
    <source>
        <dbReference type="ARBA" id="ARBA00023015"/>
    </source>
</evidence>
<dbReference type="InterPro" id="IPR013325">
    <property type="entry name" value="RNA_pol_sigma_r2"/>
</dbReference>
<dbReference type="PANTHER" id="PTHR43133:SF51">
    <property type="entry name" value="RNA POLYMERASE SIGMA FACTOR"/>
    <property type="match status" value="1"/>
</dbReference>
<protein>
    <submittedName>
        <fullName evidence="7">RNA polymerase sigma-70 factor, ECF subfamily</fullName>
    </submittedName>
</protein>
<evidence type="ECO:0000259" key="5">
    <source>
        <dbReference type="Pfam" id="PF04542"/>
    </source>
</evidence>
<feature type="domain" description="RNA polymerase sigma factor 70 region 4 type 2" evidence="6">
    <location>
        <begin position="134"/>
        <end position="184"/>
    </location>
</feature>
<evidence type="ECO:0000256" key="3">
    <source>
        <dbReference type="ARBA" id="ARBA00023082"/>
    </source>
</evidence>
<dbReference type="SUPFAM" id="SSF88659">
    <property type="entry name" value="Sigma3 and sigma4 domains of RNA polymerase sigma factors"/>
    <property type="match status" value="1"/>
</dbReference>
<dbReference type="CDD" id="cd06171">
    <property type="entry name" value="Sigma70_r4"/>
    <property type="match status" value="1"/>
</dbReference>
<dbReference type="InterPro" id="IPR014284">
    <property type="entry name" value="RNA_pol_sigma-70_dom"/>
</dbReference>
<evidence type="ECO:0000313" key="7">
    <source>
        <dbReference type="EMBL" id="AMN48038.1"/>
    </source>
</evidence>
<accession>A0A127FE61</accession>
<dbReference type="GO" id="GO:0016987">
    <property type="term" value="F:sigma factor activity"/>
    <property type="evidence" value="ECO:0007669"/>
    <property type="project" value="UniProtKB-KW"/>
</dbReference>
<name>A0A127FE61_STEDE</name>
<organism evidence="7 8">
    <name type="scientific">Steroidobacter denitrificans</name>
    <dbReference type="NCBI Taxonomy" id="465721"/>
    <lineage>
        <taxon>Bacteria</taxon>
        <taxon>Pseudomonadati</taxon>
        <taxon>Pseudomonadota</taxon>
        <taxon>Gammaproteobacteria</taxon>
        <taxon>Steroidobacterales</taxon>
        <taxon>Steroidobacteraceae</taxon>
        <taxon>Steroidobacter</taxon>
    </lineage>
</organism>
<dbReference type="Proteomes" id="UP000070250">
    <property type="component" value="Chromosome"/>
</dbReference>
<dbReference type="RefSeq" id="WP_066921896.1">
    <property type="nucleotide sequence ID" value="NZ_CP011971.1"/>
</dbReference>
<comment type="similarity">
    <text evidence="1">Belongs to the sigma-70 factor family. ECF subfamily.</text>
</comment>
<dbReference type="PANTHER" id="PTHR43133">
    <property type="entry name" value="RNA POLYMERASE ECF-TYPE SIGMA FACTO"/>
    <property type="match status" value="1"/>
</dbReference>
<dbReference type="Pfam" id="PF08281">
    <property type="entry name" value="Sigma70_r4_2"/>
    <property type="match status" value="1"/>
</dbReference>
<keyword evidence="8" id="KW-1185">Reference proteome</keyword>